<dbReference type="RefSeq" id="XP_066705448.1">
    <property type="nucleotide sequence ID" value="XM_066836555.1"/>
</dbReference>
<feature type="compositionally biased region" description="Polar residues" evidence="2">
    <location>
        <begin position="153"/>
        <end position="170"/>
    </location>
</feature>
<accession>A0ABR1QTP1</accession>
<keyword evidence="4" id="KW-1185">Reference proteome</keyword>
<reference evidence="3 4" key="1">
    <citation type="submission" date="2023-01" db="EMBL/GenBank/DDBJ databases">
        <title>Analysis of 21 Apiospora genomes using comparative genomics revels a genus with tremendous synthesis potential of carbohydrate active enzymes and secondary metabolites.</title>
        <authorList>
            <person name="Sorensen T."/>
        </authorList>
    </citation>
    <scope>NUCLEOTIDE SEQUENCE [LARGE SCALE GENOMIC DNA]</scope>
    <source>
        <strain evidence="3 4">CBS 24483</strain>
    </source>
</reference>
<proteinExistence type="predicted"/>
<dbReference type="EMBL" id="JAQQWE010000001">
    <property type="protein sequence ID" value="KAK7966056.1"/>
    <property type="molecule type" value="Genomic_DNA"/>
</dbReference>
<evidence type="ECO:0000256" key="2">
    <source>
        <dbReference type="SAM" id="MobiDB-lite"/>
    </source>
</evidence>
<evidence type="ECO:0000313" key="3">
    <source>
        <dbReference type="EMBL" id="KAK7966056.1"/>
    </source>
</evidence>
<feature type="compositionally biased region" description="Basic and acidic residues" evidence="2">
    <location>
        <begin position="175"/>
        <end position="194"/>
    </location>
</feature>
<evidence type="ECO:0000313" key="4">
    <source>
        <dbReference type="Proteomes" id="UP001391051"/>
    </source>
</evidence>
<feature type="region of interest" description="Disordered" evidence="2">
    <location>
        <begin position="19"/>
        <end position="59"/>
    </location>
</feature>
<comment type="caution">
    <text evidence="3">The sequence shown here is derived from an EMBL/GenBank/DDBJ whole genome shotgun (WGS) entry which is preliminary data.</text>
</comment>
<feature type="compositionally biased region" description="Polar residues" evidence="2">
    <location>
        <begin position="46"/>
        <end position="58"/>
    </location>
</feature>
<keyword evidence="1" id="KW-0175">Coiled coil</keyword>
<feature type="region of interest" description="Disordered" evidence="2">
    <location>
        <begin position="136"/>
        <end position="194"/>
    </location>
</feature>
<name>A0ABR1QTP1_9PEZI</name>
<organism evidence="3 4">
    <name type="scientific">Apiospora aurea</name>
    <dbReference type="NCBI Taxonomy" id="335848"/>
    <lineage>
        <taxon>Eukaryota</taxon>
        <taxon>Fungi</taxon>
        <taxon>Dikarya</taxon>
        <taxon>Ascomycota</taxon>
        <taxon>Pezizomycotina</taxon>
        <taxon>Sordariomycetes</taxon>
        <taxon>Xylariomycetidae</taxon>
        <taxon>Amphisphaeriales</taxon>
        <taxon>Apiosporaceae</taxon>
        <taxon>Apiospora</taxon>
    </lineage>
</organism>
<evidence type="ECO:0000256" key="1">
    <source>
        <dbReference type="SAM" id="Coils"/>
    </source>
</evidence>
<feature type="compositionally biased region" description="Polar residues" evidence="2">
    <location>
        <begin position="21"/>
        <end position="30"/>
    </location>
</feature>
<dbReference type="Proteomes" id="UP001391051">
    <property type="component" value="Unassembled WGS sequence"/>
</dbReference>
<protein>
    <submittedName>
        <fullName evidence="3">Uncharacterized protein</fullName>
    </submittedName>
</protein>
<feature type="coiled-coil region" evidence="1">
    <location>
        <begin position="66"/>
        <end position="122"/>
    </location>
</feature>
<sequence>MVPPREEPPVAQHLTFVRPPSATSSHSHLSGQALGDDPSVTIGSPLPTSGRSPRTRSGNGLLHAQIRSLQRLLQSKNEEVLQLRRQLETRENVDVGTLSEKLREAKRDCAMWRDRAEAAEKRIAVFEKFAAKARALRGGTSPGTEEKREAMTQEESGTDNMKLTRQSTPLATLRGESDGTAHTEDQETFNDRLRRSMRRTTRPAGDGAMSSPSGDESIMDLSLENMLNGTDYMPLTWRGRALWMAVEELLNMQDEMEHSL</sequence>
<gene>
    <name evidence="3" type="ORF">PG986_000333</name>
</gene>
<dbReference type="GeneID" id="92069617"/>